<proteinExistence type="predicted"/>
<feature type="region of interest" description="Disordered" evidence="1">
    <location>
        <begin position="1"/>
        <end position="25"/>
    </location>
</feature>
<sequence length="104" mass="11863">MSNLSDGDEGSNRPHMEPITPTEALSERGWVIDQRQAMEDLTADNIVTQMVDFVDSYGQTHRAAFGRVTNIATFVTKLLEQHKLKKTLTWLNSTIPQDEVWIKF</sequence>
<comment type="caution">
    <text evidence="2">The sequence shown here is derived from an EMBL/GenBank/DDBJ whole genome shotgun (WGS) entry which is preliminary data.</text>
</comment>
<evidence type="ECO:0000313" key="3">
    <source>
        <dbReference type="Proteomes" id="UP000735302"/>
    </source>
</evidence>
<keyword evidence="3" id="KW-1185">Reference proteome</keyword>
<reference evidence="2 3" key="1">
    <citation type="journal article" date="2021" name="Elife">
        <title>Chloroplast acquisition without the gene transfer in kleptoplastic sea slugs, Plakobranchus ocellatus.</title>
        <authorList>
            <person name="Maeda T."/>
            <person name="Takahashi S."/>
            <person name="Yoshida T."/>
            <person name="Shimamura S."/>
            <person name="Takaki Y."/>
            <person name="Nagai Y."/>
            <person name="Toyoda A."/>
            <person name="Suzuki Y."/>
            <person name="Arimoto A."/>
            <person name="Ishii H."/>
            <person name="Satoh N."/>
            <person name="Nishiyama T."/>
            <person name="Hasebe M."/>
            <person name="Maruyama T."/>
            <person name="Minagawa J."/>
            <person name="Obokata J."/>
            <person name="Shigenobu S."/>
        </authorList>
    </citation>
    <scope>NUCLEOTIDE SEQUENCE [LARGE SCALE GENOMIC DNA]</scope>
</reference>
<dbReference type="Proteomes" id="UP000735302">
    <property type="component" value="Unassembled WGS sequence"/>
</dbReference>
<accession>A0AAV4BBG6</accession>
<dbReference type="AlphaFoldDB" id="A0AAV4BBG6"/>
<evidence type="ECO:0000313" key="2">
    <source>
        <dbReference type="EMBL" id="GFO17965.1"/>
    </source>
</evidence>
<name>A0AAV4BBG6_9GAST</name>
<organism evidence="2 3">
    <name type="scientific">Plakobranchus ocellatus</name>
    <dbReference type="NCBI Taxonomy" id="259542"/>
    <lineage>
        <taxon>Eukaryota</taxon>
        <taxon>Metazoa</taxon>
        <taxon>Spiralia</taxon>
        <taxon>Lophotrochozoa</taxon>
        <taxon>Mollusca</taxon>
        <taxon>Gastropoda</taxon>
        <taxon>Heterobranchia</taxon>
        <taxon>Euthyneura</taxon>
        <taxon>Panpulmonata</taxon>
        <taxon>Sacoglossa</taxon>
        <taxon>Placobranchoidea</taxon>
        <taxon>Plakobranchidae</taxon>
        <taxon>Plakobranchus</taxon>
    </lineage>
</organism>
<protein>
    <submittedName>
        <fullName evidence="2">Amine oxidase</fullName>
    </submittedName>
</protein>
<evidence type="ECO:0000256" key="1">
    <source>
        <dbReference type="SAM" id="MobiDB-lite"/>
    </source>
</evidence>
<gene>
    <name evidence="2" type="ORF">PoB_004447000</name>
</gene>
<dbReference type="EMBL" id="BLXT01004907">
    <property type="protein sequence ID" value="GFO17965.1"/>
    <property type="molecule type" value="Genomic_DNA"/>
</dbReference>